<dbReference type="Pfam" id="PF00110">
    <property type="entry name" value="wnt"/>
    <property type="match status" value="1"/>
</dbReference>
<evidence type="ECO:0000256" key="9">
    <source>
        <dbReference type="ARBA" id="ARBA00023288"/>
    </source>
</evidence>
<evidence type="ECO:0000256" key="1">
    <source>
        <dbReference type="ARBA" id="ARBA00004498"/>
    </source>
</evidence>
<dbReference type="InterPro" id="IPR018161">
    <property type="entry name" value="Wnt_CS"/>
</dbReference>
<dbReference type="GO" id="GO:0005125">
    <property type="term" value="F:cytokine activity"/>
    <property type="evidence" value="ECO:0007669"/>
    <property type="project" value="TreeGrafter"/>
</dbReference>
<keyword evidence="5" id="KW-0272">Extracellular matrix</keyword>
<dbReference type="SMART" id="SM00097">
    <property type="entry name" value="WNT1"/>
    <property type="match status" value="1"/>
</dbReference>
<sequence length="372" mass="42172">MTMSWLLHCELRWWLRLLIALLATIVLPVSHSRFVGSWMNLGLQGFEVWRNPQIYLIGAQPLCTQIQGLSPGQTKLCQLYQDHMGTVGRGARTGIHECQWQFRHRRWNCSTVDDSTVFGPVLKIPSREAGFAHAIASAGVVHSVSRACRDGRLSTCGCSRARRPKDLNKEWIWGGCGDNIEYGYKFTQGFVDVREREKNFKRGSSEQGRQLMNLHNNEAGRRAVIRKTRVTCKCHGVSGSCSLITCWQQLAPFRETGDFLKEKYDGATEVKINRRGKLQVKFAQFNVPTAEDLVYLEDSPDYCTRSNVSLGTTGRYCNKTSLGMDGCGLLCCGRGYNSQKVTLQERCHCKFHWCCYVECKVCTKVVDMHTCK</sequence>
<dbReference type="AlphaFoldDB" id="A0AAV2Q1D0"/>
<comment type="function">
    <text evidence="10">Ligand for members of the frizzled family of seven transmembrane receptors.</text>
</comment>
<dbReference type="PRINTS" id="PR01349">
    <property type="entry name" value="WNTPROTEIN"/>
</dbReference>
<dbReference type="GO" id="GO:0005615">
    <property type="term" value="C:extracellular space"/>
    <property type="evidence" value="ECO:0007669"/>
    <property type="project" value="TreeGrafter"/>
</dbReference>
<evidence type="ECO:0000256" key="4">
    <source>
        <dbReference type="ARBA" id="ARBA00022525"/>
    </source>
</evidence>
<dbReference type="Gene3D" id="3.30.2460.20">
    <property type="match status" value="1"/>
</dbReference>
<dbReference type="PANTHER" id="PTHR12027">
    <property type="entry name" value="WNT RELATED"/>
    <property type="match status" value="1"/>
</dbReference>
<evidence type="ECO:0000256" key="5">
    <source>
        <dbReference type="ARBA" id="ARBA00022530"/>
    </source>
</evidence>
<dbReference type="GO" id="GO:0045165">
    <property type="term" value="P:cell fate commitment"/>
    <property type="evidence" value="ECO:0007669"/>
    <property type="project" value="TreeGrafter"/>
</dbReference>
<evidence type="ECO:0000256" key="7">
    <source>
        <dbReference type="ARBA" id="ARBA00023157"/>
    </source>
</evidence>
<dbReference type="GO" id="GO:0007517">
    <property type="term" value="P:muscle organ development"/>
    <property type="evidence" value="ECO:0007669"/>
    <property type="project" value="UniProtKB-ARBA"/>
</dbReference>
<keyword evidence="8" id="KW-0325">Glycoprotein</keyword>
<reference evidence="11 12" key="1">
    <citation type="submission" date="2024-05" db="EMBL/GenBank/DDBJ databases">
        <authorList>
            <person name="Wallberg A."/>
        </authorList>
    </citation>
    <scope>NUCLEOTIDE SEQUENCE [LARGE SCALE GENOMIC DNA]</scope>
</reference>
<evidence type="ECO:0000256" key="3">
    <source>
        <dbReference type="ARBA" id="ARBA00022473"/>
    </source>
</evidence>
<dbReference type="PROSITE" id="PS00246">
    <property type="entry name" value="WNT1"/>
    <property type="match status" value="1"/>
</dbReference>
<dbReference type="GO" id="GO:0000902">
    <property type="term" value="P:cell morphogenesis"/>
    <property type="evidence" value="ECO:0007669"/>
    <property type="project" value="UniProtKB-ARBA"/>
</dbReference>
<evidence type="ECO:0000256" key="8">
    <source>
        <dbReference type="ARBA" id="ARBA00023180"/>
    </source>
</evidence>
<gene>
    <name evidence="11" type="ORF">MNOR_LOCUS5929</name>
</gene>
<keyword evidence="7" id="KW-1015">Disulfide bond</keyword>
<dbReference type="CDD" id="cd19337">
    <property type="entry name" value="Wnt_Wnt5"/>
    <property type="match status" value="1"/>
</dbReference>
<keyword evidence="3 10" id="KW-0217">Developmental protein</keyword>
<comment type="similarity">
    <text evidence="2 10">Belongs to the Wnt family.</text>
</comment>
<dbReference type="GO" id="GO:0005109">
    <property type="term" value="F:frizzled binding"/>
    <property type="evidence" value="ECO:0007669"/>
    <property type="project" value="TreeGrafter"/>
</dbReference>
<dbReference type="Proteomes" id="UP001497623">
    <property type="component" value="Unassembled WGS sequence"/>
</dbReference>
<comment type="caution">
    <text evidence="11">The sequence shown here is derived from an EMBL/GenBank/DDBJ whole genome shotgun (WGS) entry which is preliminary data.</text>
</comment>
<dbReference type="GO" id="GO:0030182">
    <property type="term" value="P:neuron differentiation"/>
    <property type="evidence" value="ECO:0007669"/>
    <property type="project" value="TreeGrafter"/>
</dbReference>
<evidence type="ECO:0000313" key="12">
    <source>
        <dbReference type="Proteomes" id="UP001497623"/>
    </source>
</evidence>
<keyword evidence="12" id="KW-1185">Reference proteome</keyword>
<keyword evidence="4" id="KW-0964">Secreted</keyword>
<dbReference type="InterPro" id="IPR043158">
    <property type="entry name" value="Wnt_C"/>
</dbReference>
<keyword evidence="6 10" id="KW-0879">Wnt signaling pathway</keyword>
<dbReference type="GO" id="GO:0060070">
    <property type="term" value="P:canonical Wnt signaling pathway"/>
    <property type="evidence" value="ECO:0007669"/>
    <property type="project" value="TreeGrafter"/>
</dbReference>
<comment type="subcellular location">
    <subcellularLocation>
        <location evidence="1 10">Secreted</location>
        <location evidence="1 10">Extracellular space</location>
        <location evidence="1 10">Extracellular matrix</location>
    </subcellularLocation>
</comment>
<organism evidence="11 12">
    <name type="scientific">Meganyctiphanes norvegica</name>
    <name type="common">Northern krill</name>
    <name type="synonym">Thysanopoda norvegica</name>
    <dbReference type="NCBI Taxonomy" id="48144"/>
    <lineage>
        <taxon>Eukaryota</taxon>
        <taxon>Metazoa</taxon>
        <taxon>Ecdysozoa</taxon>
        <taxon>Arthropoda</taxon>
        <taxon>Crustacea</taxon>
        <taxon>Multicrustacea</taxon>
        <taxon>Malacostraca</taxon>
        <taxon>Eumalacostraca</taxon>
        <taxon>Eucarida</taxon>
        <taxon>Euphausiacea</taxon>
        <taxon>Euphausiidae</taxon>
        <taxon>Meganyctiphanes</taxon>
    </lineage>
</organism>
<dbReference type="FunFam" id="3.30.2460.20:FF:000001">
    <property type="entry name" value="Wnt homolog"/>
    <property type="match status" value="1"/>
</dbReference>
<evidence type="ECO:0000256" key="6">
    <source>
        <dbReference type="ARBA" id="ARBA00022687"/>
    </source>
</evidence>
<protein>
    <recommendedName>
        <fullName evidence="10">Protein Wnt</fullName>
    </recommendedName>
</protein>
<dbReference type="EMBL" id="CAXKWB010002354">
    <property type="protein sequence ID" value="CAL4066682.1"/>
    <property type="molecule type" value="Genomic_DNA"/>
</dbReference>
<keyword evidence="9" id="KW-0449">Lipoprotein</keyword>
<name>A0AAV2Q1D0_MEGNR</name>
<evidence type="ECO:0000313" key="11">
    <source>
        <dbReference type="EMBL" id="CAL4066682.1"/>
    </source>
</evidence>
<dbReference type="PANTHER" id="PTHR12027:SF77">
    <property type="entry name" value="PROTEIN WNT-5"/>
    <property type="match status" value="1"/>
</dbReference>
<evidence type="ECO:0000256" key="10">
    <source>
        <dbReference type="RuleBase" id="RU003500"/>
    </source>
</evidence>
<dbReference type="InterPro" id="IPR005817">
    <property type="entry name" value="Wnt"/>
</dbReference>
<proteinExistence type="inferred from homology"/>
<evidence type="ECO:0000256" key="2">
    <source>
        <dbReference type="ARBA" id="ARBA00005683"/>
    </source>
</evidence>
<accession>A0AAV2Q1D0</accession>